<evidence type="ECO:0000256" key="7">
    <source>
        <dbReference type="SAM" id="MobiDB-lite"/>
    </source>
</evidence>
<dbReference type="Gene3D" id="1.20.1540.10">
    <property type="entry name" value="Rhomboid-like"/>
    <property type="match status" value="1"/>
</dbReference>
<keyword evidence="5 8" id="KW-1133">Transmembrane helix</keyword>
<dbReference type="GO" id="GO:0016020">
    <property type="term" value="C:membrane"/>
    <property type="evidence" value="ECO:0007669"/>
    <property type="project" value="UniProtKB-SubCell"/>
</dbReference>
<keyword evidence="6 8" id="KW-0472">Membrane</keyword>
<sequence length="311" mass="35025">MEQKQESTHDHALHESEGAPSPVPLITKPTWVTWAAFFACIGIFIGVNLEETKSLEVLSRFGFFTAERIWEGLWWGTMSSTFVHINLIHAFFNLYWLWLLGRLMEDEIGSSRFLVFYLGASIVSSTVQLAVSDTTGIGASGVLYAIFGFMWRTRMVYPRFQSIIVPQTVKVFFIWLVACFFLTAGKLMNIANGAHLAGLVYGVVMAECFVVRRPRLPYAAGAVVLAGLALVPLWWAPWSPTWQGVKAYDAIEAGRREEAVERLTTMIRLEPQEPWAYLQRSKLYREMGESDKAVSDLRKAQDLGTPTRGGE</sequence>
<comment type="subcellular location">
    <subcellularLocation>
        <location evidence="1">Membrane</location>
        <topology evidence="1">Multi-pass membrane protein</topology>
    </subcellularLocation>
</comment>
<dbReference type="InterPro" id="IPR022764">
    <property type="entry name" value="Peptidase_S54_rhomboid_dom"/>
</dbReference>
<dbReference type="GO" id="GO:0004252">
    <property type="term" value="F:serine-type endopeptidase activity"/>
    <property type="evidence" value="ECO:0007669"/>
    <property type="project" value="InterPro"/>
</dbReference>
<evidence type="ECO:0000256" key="8">
    <source>
        <dbReference type="SAM" id="Phobius"/>
    </source>
</evidence>
<comment type="caution">
    <text evidence="10">The sequence shown here is derived from an EMBL/GenBank/DDBJ whole genome shotgun (WGS) entry which is preliminary data.</text>
</comment>
<dbReference type="PANTHER" id="PTHR43066:SF26">
    <property type="entry name" value="RHOMBOID PROTEASE GLPG"/>
    <property type="match status" value="1"/>
</dbReference>
<dbReference type="Pfam" id="PF01694">
    <property type="entry name" value="Rhomboid"/>
    <property type="match status" value="1"/>
</dbReference>
<accession>A0A366HEG9</accession>
<protein>
    <submittedName>
        <fullName evidence="10">GlpG protein</fullName>
    </submittedName>
</protein>
<dbReference type="SUPFAM" id="SSF48452">
    <property type="entry name" value="TPR-like"/>
    <property type="match status" value="1"/>
</dbReference>
<feature type="transmembrane region" description="Helical" evidence="8">
    <location>
        <begin position="31"/>
        <end position="49"/>
    </location>
</feature>
<evidence type="ECO:0000256" key="5">
    <source>
        <dbReference type="ARBA" id="ARBA00022989"/>
    </source>
</evidence>
<feature type="transmembrane region" description="Helical" evidence="8">
    <location>
        <begin position="137"/>
        <end position="157"/>
    </location>
</feature>
<feature type="compositionally biased region" description="Basic and acidic residues" evidence="7">
    <location>
        <begin position="1"/>
        <end position="17"/>
    </location>
</feature>
<dbReference type="PANTHER" id="PTHR43066">
    <property type="entry name" value="RHOMBOID-RELATED PROTEIN"/>
    <property type="match status" value="1"/>
</dbReference>
<organism evidence="10 11">
    <name type="scientific">Roseimicrobium gellanilyticum</name>
    <dbReference type="NCBI Taxonomy" id="748857"/>
    <lineage>
        <taxon>Bacteria</taxon>
        <taxon>Pseudomonadati</taxon>
        <taxon>Verrucomicrobiota</taxon>
        <taxon>Verrucomicrobiia</taxon>
        <taxon>Verrucomicrobiales</taxon>
        <taxon>Verrucomicrobiaceae</taxon>
        <taxon>Roseimicrobium</taxon>
    </lineage>
</organism>
<feature type="transmembrane region" description="Helical" evidence="8">
    <location>
        <begin position="194"/>
        <end position="211"/>
    </location>
</feature>
<dbReference type="EMBL" id="QNRR01000008">
    <property type="protein sequence ID" value="RBP40450.1"/>
    <property type="molecule type" value="Genomic_DNA"/>
</dbReference>
<evidence type="ECO:0000256" key="1">
    <source>
        <dbReference type="ARBA" id="ARBA00004141"/>
    </source>
</evidence>
<feature type="domain" description="Peptidase S54 rhomboid" evidence="9">
    <location>
        <begin position="73"/>
        <end position="208"/>
    </location>
</feature>
<dbReference type="Proteomes" id="UP000253426">
    <property type="component" value="Unassembled WGS sequence"/>
</dbReference>
<dbReference type="InterPro" id="IPR011990">
    <property type="entry name" value="TPR-like_helical_dom_sf"/>
</dbReference>
<keyword evidence="3" id="KW-0997">Cell inner membrane</keyword>
<dbReference type="RefSeq" id="WP_113960319.1">
    <property type="nucleotide sequence ID" value="NZ_QNRR01000008.1"/>
</dbReference>
<evidence type="ECO:0000256" key="6">
    <source>
        <dbReference type="ARBA" id="ARBA00023136"/>
    </source>
</evidence>
<name>A0A366HEG9_9BACT</name>
<evidence type="ECO:0000313" key="11">
    <source>
        <dbReference type="Proteomes" id="UP000253426"/>
    </source>
</evidence>
<evidence type="ECO:0000313" key="10">
    <source>
        <dbReference type="EMBL" id="RBP40450.1"/>
    </source>
</evidence>
<keyword evidence="2" id="KW-1003">Cell membrane</keyword>
<evidence type="ECO:0000256" key="4">
    <source>
        <dbReference type="ARBA" id="ARBA00022692"/>
    </source>
</evidence>
<gene>
    <name evidence="10" type="ORF">DES53_108157</name>
</gene>
<evidence type="ECO:0000259" key="9">
    <source>
        <dbReference type="Pfam" id="PF01694"/>
    </source>
</evidence>
<feature type="transmembrane region" description="Helical" evidence="8">
    <location>
        <begin position="169"/>
        <end position="188"/>
    </location>
</feature>
<dbReference type="AlphaFoldDB" id="A0A366HEG9"/>
<evidence type="ECO:0000256" key="3">
    <source>
        <dbReference type="ARBA" id="ARBA00022519"/>
    </source>
</evidence>
<proteinExistence type="predicted"/>
<reference evidence="10 11" key="1">
    <citation type="submission" date="2018-06" db="EMBL/GenBank/DDBJ databases">
        <title>Genomic Encyclopedia of Type Strains, Phase IV (KMG-IV): sequencing the most valuable type-strain genomes for metagenomic binning, comparative biology and taxonomic classification.</title>
        <authorList>
            <person name="Goeker M."/>
        </authorList>
    </citation>
    <scope>NUCLEOTIDE SEQUENCE [LARGE SCALE GENOMIC DNA]</scope>
    <source>
        <strain evidence="10 11">DSM 25532</strain>
    </source>
</reference>
<dbReference type="InterPro" id="IPR035952">
    <property type="entry name" value="Rhomboid-like_sf"/>
</dbReference>
<dbReference type="Gene3D" id="1.25.40.10">
    <property type="entry name" value="Tetratricopeptide repeat domain"/>
    <property type="match status" value="1"/>
</dbReference>
<feature type="compositionally biased region" description="Basic and acidic residues" evidence="7">
    <location>
        <begin position="290"/>
        <end position="301"/>
    </location>
</feature>
<dbReference type="SUPFAM" id="SSF144091">
    <property type="entry name" value="Rhomboid-like"/>
    <property type="match status" value="1"/>
</dbReference>
<dbReference type="OrthoDB" id="9813074at2"/>
<keyword evidence="4 8" id="KW-0812">Transmembrane</keyword>
<feature type="region of interest" description="Disordered" evidence="7">
    <location>
        <begin position="290"/>
        <end position="311"/>
    </location>
</feature>
<evidence type="ECO:0000256" key="2">
    <source>
        <dbReference type="ARBA" id="ARBA00022475"/>
    </source>
</evidence>
<feature type="transmembrane region" description="Helical" evidence="8">
    <location>
        <begin position="218"/>
        <end position="236"/>
    </location>
</feature>
<keyword evidence="11" id="KW-1185">Reference proteome</keyword>
<feature type="region of interest" description="Disordered" evidence="7">
    <location>
        <begin position="1"/>
        <end position="21"/>
    </location>
</feature>